<evidence type="ECO:0000256" key="9">
    <source>
        <dbReference type="SAM" id="MobiDB-lite"/>
    </source>
</evidence>
<evidence type="ECO:0000256" key="3">
    <source>
        <dbReference type="ARBA" id="ARBA00012918"/>
    </source>
</evidence>
<evidence type="ECO:0000256" key="5">
    <source>
        <dbReference type="ARBA" id="ARBA00022801"/>
    </source>
</evidence>
<feature type="region of interest" description="Disordered" evidence="9">
    <location>
        <begin position="639"/>
        <end position="696"/>
    </location>
</feature>
<evidence type="ECO:0000256" key="1">
    <source>
        <dbReference type="ARBA" id="ARBA00011076"/>
    </source>
</evidence>
<protein>
    <recommendedName>
        <fullName evidence="3">glutaminase</fullName>
        <ecNumber evidence="3">3.5.1.2</ecNumber>
    </recommendedName>
    <alternativeName>
        <fullName evidence="8">L-glutamine amidohydrolase</fullName>
    </alternativeName>
</protein>
<dbReference type="PROSITE" id="PS50297">
    <property type="entry name" value="ANK_REP_REGION"/>
    <property type="match status" value="1"/>
</dbReference>
<dbReference type="AlphaFoldDB" id="A0A2A6B9D9"/>
<dbReference type="Proteomes" id="UP000005239">
    <property type="component" value="Unassembled WGS sequence"/>
</dbReference>
<comment type="catalytic activity">
    <reaction evidence="7">
        <text>L-glutamine + H2O = L-glutamate + NH4(+)</text>
        <dbReference type="Rhea" id="RHEA:15889"/>
        <dbReference type="ChEBI" id="CHEBI:15377"/>
        <dbReference type="ChEBI" id="CHEBI:28938"/>
        <dbReference type="ChEBI" id="CHEBI:29985"/>
        <dbReference type="ChEBI" id="CHEBI:58359"/>
        <dbReference type="EC" id="3.5.1.2"/>
    </reaction>
</comment>
<dbReference type="GO" id="GO:0006537">
    <property type="term" value="P:glutamate biosynthetic process"/>
    <property type="evidence" value="ECO:0000318"/>
    <property type="project" value="GO_Central"/>
</dbReference>
<dbReference type="Gene3D" id="1.25.40.20">
    <property type="entry name" value="Ankyrin repeat-containing domain"/>
    <property type="match status" value="1"/>
</dbReference>
<keyword evidence="4" id="KW-0677">Repeat</keyword>
<dbReference type="PANTHER" id="PTHR12544">
    <property type="entry name" value="GLUTAMINASE"/>
    <property type="match status" value="1"/>
</dbReference>
<keyword evidence="6" id="KW-0040">ANK repeat</keyword>
<dbReference type="GO" id="GO:0006543">
    <property type="term" value="P:L-glutamine catabolic process"/>
    <property type="evidence" value="ECO:0000318"/>
    <property type="project" value="GO_Central"/>
</dbReference>
<accession>A0A2A6B9D9</accession>
<comment type="similarity">
    <text evidence="1">Belongs to the glutaminase family.</text>
</comment>
<evidence type="ECO:0000256" key="7">
    <source>
        <dbReference type="ARBA" id="ARBA00049534"/>
    </source>
</evidence>
<evidence type="ECO:0000313" key="10">
    <source>
        <dbReference type="EnsemblMetazoa" id="PPA22691.1"/>
    </source>
</evidence>
<name>A0A2A6B9D9_PRIPA</name>
<dbReference type="InterPro" id="IPR036770">
    <property type="entry name" value="Ankyrin_rpt-contain_sf"/>
</dbReference>
<dbReference type="InterPro" id="IPR041541">
    <property type="entry name" value="Glutaminase_EF-hand"/>
</dbReference>
<evidence type="ECO:0000256" key="8">
    <source>
        <dbReference type="ARBA" id="ARBA00077251"/>
    </source>
</evidence>
<dbReference type="FunFam" id="1.25.40.20:FF:000069">
    <property type="entry name" value="Glutaminase, isoform E"/>
    <property type="match status" value="1"/>
</dbReference>
<dbReference type="FunFam" id="3.40.710.10:FF:000008">
    <property type="entry name" value="Glutaminase, isoform E"/>
    <property type="match status" value="1"/>
</dbReference>
<dbReference type="InterPro" id="IPR015868">
    <property type="entry name" value="Glutaminase"/>
</dbReference>
<dbReference type="InterPro" id="IPR012338">
    <property type="entry name" value="Beta-lactam/transpept-like"/>
</dbReference>
<dbReference type="HAMAP" id="MF_00313">
    <property type="entry name" value="Glutaminase"/>
    <property type="match status" value="1"/>
</dbReference>
<evidence type="ECO:0000313" key="11">
    <source>
        <dbReference type="Proteomes" id="UP000005239"/>
    </source>
</evidence>
<evidence type="ECO:0000256" key="4">
    <source>
        <dbReference type="ARBA" id="ARBA00022737"/>
    </source>
</evidence>
<keyword evidence="11" id="KW-1185">Reference proteome</keyword>
<dbReference type="Gene3D" id="3.40.710.10">
    <property type="entry name" value="DD-peptidase/beta-lactamase superfamily"/>
    <property type="match status" value="1"/>
</dbReference>
<dbReference type="Pfam" id="PF17959">
    <property type="entry name" value="EF-hand_14"/>
    <property type="match status" value="1"/>
</dbReference>
<dbReference type="Pfam" id="PF12796">
    <property type="entry name" value="Ank_2"/>
    <property type="match status" value="1"/>
</dbReference>
<accession>A0A8R1UEI7</accession>
<organism evidence="10 11">
    <name type="scientific">Pristionchus pacificus</name>
    <name type="common">Parasitic nematode worm</name>
    <dbReference type="NCBI Taxonomy" id="54126"/>
    <lineage>
        <taxon>Eukaryota</taxon>
        <taxon>Metazoa</taxon>
        <taxon>Ecdysozoa</taxon>
        <taxon>Nematoda</taxon>
        <taxon>Chromadorea</taxon>
        <taxon>Rhabditida</taxon>
        <taxon>Rhabditina</taxon>
        <taxon>Diplogasteromorpha</taxon>
        <taxon>Diplogasteroidea</taxon>
        <taxon>Neodiplogasteridae</taxon>
        <taxon>Pristionchus</taxon>
    </lineage>
</organism>
<dbReference type="OrthoDB" id="9995210at2759"/>
<dbReference type="Gene3D" id="1.10.238.210">
    <property type="match status" value="1"/>
</dbReference>
<dbReference type="NCBIfam" id="TIGR03814">
    <property type="entry name" value="Gln_ase"/>
    <property type="match status" value="1"/>
</dbReference>
<gene>
    <name evidence="10" type="primary">WBGene00112245</name>
</gene>
<dbReference type="GO" id="GO:0004359">
    <property type="term" value="F:glutaminase activity"/>
    <property type="evidence" value="ECO:0000318"/>
    <property type="project" value="GO_Central"/>
</dbReference>
<dbReference type="EC" id="3.5.1.2" evidence="3"/>
<keyword evidence="5" id="KW-0378">Hydrolase</keyword>
<comment type="subunit">
    <text evidence="2">Homotetramer.</text>
</comment>
<sequence length="696" mass="78575">MIDQCIYLFSISLFGSSPCISRNSSSAKFIQETFANALEEVDEKTGKFPSDMIFDLLRHSKDKASITALLKLIRQYGISISDPRLKPMMDRICSHEQFYGEDVLSNSTWELKEGIIMDRKTFKQLVHSIQLSSFLHLISCIRPCLPLVLEILRGNLIVPEWQRFTVKMTELFEECRGITEGKVATYIPQLARADPNLWGMSICSVDGQRYHYGDSKADFCIQSLSKTFTYAIVATDIGVETLHGYVGHEPSGRLFNEICLDAQGKPHNPMINSGAIVTSSLIRLGRPLSDRFDFIISEYRKLSGGLHIGFNNATFLSERDTADRNYAISHYMKEYDCFPPGIASLREELDLYFQLCSLECCCETLSVMAATLANGGINPLSQKRAISAQACRDVLSLMYSCGMYDLSGKFAFQVGLPAKSGVSGGMIVVVPNVMGMCLYSPPLDKTGNSTRGVAFCMSMIKAFNFHNYDSLVHTDSRKIDPRRRLESSEAEQDTILLLYSSKNANMDRVRKLYAKGVDMNGCDYDGRTALHLAAAEGHNRIVRFLLRTARVEHRVRDRWGRSPMDEAEAFGHQVTLRIMKTHEQLDIDEVLPLQDGEQDIDSEEEEFAYMRTSKVRRLKREAELRAREEARSKALERRLREQRRKKGEQVTSSEDSEREDEDDTEVHVMRGGEETSGESAKSGEDEEAIKFTIGSD</sequence>
<feature type="compositionally biased region" description="Acidic residues" evidence="9">
    <location>
        <begin position="654"/>
        <end position="664"/>
    </location>
</feature>
<evidence type="ECO:0000256" key="6">
    <source>
        <dbReference type="ARBA" id="ARBA00023043"/>
    </source>
</evidence>
<evidence type="ECO:0000256" key="2">
    <source>
        <dbReference type="ARBA" id="ARBA00011881"/>
    </source>
</evidence>
<dbReference type="SMART" id="SM00248">
    <property type="entry name" value="ANK"/>
    <property type="match status" value="3"/>
</dbReference>
<dbReference type="Pfam" id="PF04960">
    <property type="entry name" value="Glutaminase"/>
    <property type="match status" value="1"/>
</dbReference>
<dbReference type="PANTHER" id="PTHR12544:SF29">
    <property type="entry name" value="GLUTAMINASE"/>
    <property type="match status" value="1"/>
</dbReference>
<proteinExistence type="inferred from homology"/>
<dbReference type="PROSITE" id="PS50088">
    <property type="entry name" value="ANK_REPEAT"/>
    <property type="match status" value="1"/>
</dbReference>
<reference evidence="11" key="1">
    <citation type="journal article" date="2008" name="Nat. Genet.">
        <title>The Pristionchus pacificus genome provides a unique perspective on nematode lifestyle and parasitism.</title>
        <authorList>
            <person name="Dieterich C."/>
            <person name="Clifton S.W."/>
            <person name="Schuster L.N."/>
            <person name="Chinwalla A."/>
            <person name="Delehaunty K."/>
            <person name="Dinkelacker I."/>
            <person name="Fulton L."/>
            <person name="Fulton R."/>
            <person name="Godfrey J."/>
            <person name="Minx P."/>
            <person name="Mitreva M."/>
            <person name="Roeseler W."/>
            <person name="Tian H."/>
            <person name="Witte H."/>
            <person name="Yang S.P."/>
            <person name="Wilson R.K."/>
            <person name="Sommer R.J."/>
        </authorList>
    </citation>
    <scope>NUCLEOTIDE SEQUENCE [LARGE SCALE GENOMIC DNA]</scope>
    <source>
        <strain evidence="11">PS312</strain>
    </source>
</reference>
<dbReference type="SUPFAM" id="SSF48403">
    <property type="entry name" value="Ankyrin repeat"/>
    <property type="match status" value="1"/>
</dbReference>
<dbReference type="EnsemblMetazoa" id="PPA22691.1">
    <property type="protein sequence ID" value="PPA22691.1"/>
    <property type="gene ID" value="WBGene00112245"/>
</dbReference>
<dbReference type="SUPFAM" id="SSF56601">
    <property type="entry name" value="beta-lactamase/transpeptidase-like"/>
    <property type="match status" value="1"/>
</dbReference>
<reference evidence="10" key="2">
    <citation type="submission" date="2022-06" db="UniProtKB">
        <authorList>
            <consortium name="EnsemblMetazoa"/>
        </authorList>
    </citation>
    <scope>IDENTIFICATION</scope>
    <source>
        <strain evidence="10">PS312</strain>
    </source>
</reference>
<dbReference type="InterPro" id="IPR002110">
    <property type="entry name" value="Ankyrin_rpt"/>
</dbReference>